<gene>
    <name evidence="2" type="ORF">IHV25_09715</name>
</gene>
<evidence type="ECO:0000313" key="2">
    <source>
        <dbReference type="EMBL" id="MBE1237918.1"/>
    </source>
</evidence>
<dbReference type="EMBL" id="JACZHT010000008">
    <property type="protein sequence ID" value="MBE1237918.1"/>
    <property type="molecule type" value="Genomic_DNA"/>
</dbReference>
<dbReference type="Gene3D" id="3.60.120.10">
    <property type="entry name" value="Anthranilate synthase"/>
    <property type="match status" value="1"/>
</dbReference>
<dbReference type="Proteomes" id="UP000631034">
    <property type="component" value="Unassembled WGS sequence"/>
</dbReference>
<protein>
    <submittedName>
        <fullName evidence="2">Chorismate-binding protein</fullName>
    </submittedName>
</protein>
<dbReference type="PANTHER" id="PTHR42839:SF2">
    <property type="entry name" value="ISOCHORISMATE SYNTHASE ENTC"/>
    <property type="match status" value="1"/>
</dbReference>
<proteinExistence type="predicted"/>
<evidence type="ECO:0000259" key="1">
    <source>
        <dbReference type="Pfam" id="PF00425"/>
    </source>
</evidence>
<dbReference type="InterPro" id="IPR005801">
    <property type="entry name" value="ADC_synthase"/>
</dbReference>
<keyword evidence="3" id="KW-1185">Reference proteome</keyword>
<dbReference type="GO" id="GO:0009697">
    <property type="term" value="P:salicylic acid biosynthetic process"/>
    <property type="evidence" value="ECO:0007669"/>
    <property type="project" value="TreeGrafter"/>
</dbReference>
<reference evidence="2" key="1">
    <citation type="submission" date="2020-10" db="EMBL/GenBank/DDBJ databases">
        <title>Genome sequence of the unusual species of purple photosynthetic bacteria, Phaeovibrio sulfidiphilus DSM 23193, type strain.</title>
        <authorList>
            <person name="Kyndt J.A."/>
            <person name="Meyer T.E."/>
        </authorList>
    </citation>
    <scope>NUCLEOTIDE SEQUENCE</scope>
    <source>
        <strain evidence="2">DSM 23193</strain>
    </source>
</reference>
<dbReference type="InterPro" id="IPR015890">
    <property type="entry name" value="Chorismate_C"/>
</dbReference>
<dbReference type="SUPFAM" id="SSF56322">
    <property type="entry name" value="ADC synthase"/>
    <property type="match status" value="1"/>
</dbReference>
<dbReference type="Pfam" id="PF00425">
    <property type="entry name" value="Chorismate_bind"/>
    <property type="match status" value="1"/>
</dbReference>
<evidence type="ECO:0000313" key="3">
    <source>
        <dbReference type="Proteomes" id="UP000631034"/>
    </source>
</evidence>
<dbReference type="GO" id="GO:0008909">
    <property type="term" value="F:isochorismate synthase activity"/>
    <property type="evidence" value="ECO:0007669"/>
    <property type="project" value="TreeGrafter"/>
</dbReference>
<accession>A0A8J6YN94</accession>
<organism evidence="2 3">
    <name type="scientific">Phaeovibrio sulfidiphilus</name>
    <dbReference type="NCBI Taxonomy" id="1220600"/>
    <lineage>
        <taxon>Bacteria</taxon>
        <taxon>Pseudomonadati</taxon>
        <taxon>Pseudomonadota</taxon>
        <taxon>Alphaproteobacteria</taxon>
        <taxon>Rhodospirillales</taxon>
        <taxon>Rhodospirillaceae</taxon>
        <taxon>Phaeovibrio</taxon>
    </lineage>
</organism>
<dbReference type="AlphaFoldDB" id="A0A8J6YN94"/>
<feature type="domain" description="Chorismate-utilising enzyme C-terminal" evidence="1">
    <location>
        <begin position="101"/>
        <end position="342"/>
    </location>
</feature>
<sequence>MLRARGLEDVRSSLRNGPPAALAASVRALLDEATACGKASPLFVGALPLHGLSDARAYLASEARFFWVTASEGARPAACGSAGAPAAAEPEVVAWASCPDDKTFRKTVHHALDTLAGSPLEKLVLARRMDVVFRERIDDKLLFRRLNAAHPNGSVFRVPWGCGHCNFLGASSEPLVRRKEKQIEINPLAGLAPQAFDTRDTTADPVPLPVCATRAREHRLARERAADILNPFCKTLTVPPHPSALDNGTGPAGPAPLSGVLKSRDTSSVELAAALHPAPSTCGSPVDAAHSLIARLEPFGRGLYSGLVGWCNADGDGEWTVALQCAEIHGKVARLFTGVGLSERPAPGAGDADSRAGWSAMLRALGVSVGEDAGVPRLGLPSAQSLPCA</sequence>
<comment type="caution">
    <text evidence="2">The sequence shown here is derived from an EMBL/GenBank/DDBJ whole genome shotgun (WGS) entry which is preliminary data.</text>
</comment>
<dbReference type="PANTHER" id="PTHR42839">
    <property type="entry name" value="ISOCHORISMATE SYNTHASE ENTC"/>
    <property type="match status" value="1"/>
</dbReference>
<name>A0A8J6YN94_9PROT</name>